<evidence type="ECO:0000313" key="3">
    <source>
        <dbReference type="EMBL" id="SUB89301.1"/>
    </source>
</evidence>
<dbReference type="InterPro" id="IPR015024">
    <property type="entry name" value="PoNi_N"/>
</dbReference>
<name>A0A379EAC4_9PORP</name>
<organism evidence="3 4">
    <name type="scientific">Porphyromonas macacae</name>
    <dbReference type="NCBI Taxonomy" id="28115"/>
    <lineage>
        <taxon>Bacteria</taxon>
        <taxon>Pseudomonadati</taxon>
        <taxon>Bacteroidota</taxon>
        <taxon>Bacteroidia</taxon>
        <taxon>Bacteroidales</taxon>
        <taxon>Porphyromonadaceae</taxon>
        <taxon>Porphyromonas</taxon>
    </lineage>
</organism>
<evidence type="ECO:0000259" key="2">
    <source>
        <dbReference type="Pfam" id="PF08929"/>
    </source>
</evidence>
<dbReference type="InterPro" id="IPR028983">
    <property type="entry name" value="PA2201-like_C"/>
</dbReference>
<dbReference type="SUPFAM" id="SSF140731">
    <property type="entry name" value="PA2201 C-terminal domain-like"/>
    <property type="match status" value="1"/>
</dbReference>
<gene>
    <name evidence="3" type="ORF">NCTC11632_01403</name>
</gene>
<reference evidence="3 4" key="1">
    <citation type="submission" date="2018-06" db="EMBL/GenBank/DDBJ databases">
        <authorList>
            <consortium name="Pathogen Informatics"/>
            <person name="Doyle S."/>
        </authorList>
    </citation>
    <scope>NUCLEOTIDE SEQUENCE [LARGE SCALE GENOMIC DNA]</scope>
    <source>
        <strain evidence="3 4">NCTC11632</strain>
    </source>
</reference>
<evidence type="ECO:0000313" key="4">
    <source>
        <dbReference type="Proteomes" id="UP000254156"/>
    </source>
</evidence>
<sequence length="256" mass="30573">MKLRDELNTEERYFDNIRYYRESIEKWSKEIVQLEQSEAQGVQVYPCVTNTEVINRTQKSIFYNRISLLLSTYSVGKQINEVKKEYLATVEAIVGCDWSPNSDYTNMLWLLSIGVIFNIEDSVFNKLVCLVEQHNPNDYLIDFLINYRFSSWQRVSKNFFWCRPYSFLEQIIILTQSGQKLQAQEKLLEYLKKKWYRGNSDEAWYNDHKVTEKSKDFPHDGYWSFESGALVKILGLDDSLLKSQQYYPYDMVHWQD</sequence>
<dbReference type="Proteomes" id="UP000254156">
    <property type="component" value="Unassembled WGS sequence"/>
</dbReference>
<feature type="domain" description="PoNi N-terminal" evidence="1">
    <location>
        <begin position="4"/>
        <end position="129"/>
    </location>
</feature>
<dbReference type="RefSeq" id="WP_115096887.1">
    <property type="nucleotide sequence ID" value="NZ_UGTF01000002.1"/>
</dbReference>
<dbReference type="Pfam" id="PF08929">
    <property type="entry name" value="PoNi_C"/>
    <property type="match status" value="1"/>
</dbReference>
<dbReference type="AlphaFoldDB" id="A0A379EAC4"/>
<dbReference type="InterPro" id="IPR015025">
    <property type="entry name" value="PoNi_C"/>
</dbReference>
<dbReference type="Gene3D" id="1.10.3920.10">
    <property type="entry name" value="PA2201 C-terminal domain-like"/>
    <property type="match status" value="1"/>
</dbReference>
<evidence type="ECO:0000259" key="1">
    <source>
        <dbReference type="Pfam" id="PF08928"/>
    </source>
</evidence>
<feature type="domain" description="PoNi C-terminal" evidence="2">
    <location>
        <begin position="137"/>
        <end position="251"/>
    </location>
</feature>
<dbReference type="Pfam" id="PF08928">
    <property type="entry name" value="PoNi_N"/>
    <property type="match status" value="1"/>
</dbReference>
<dbReference type="EMBL" id="UGTF01000002">
    <property type="protein sequence ID" value="SUB89301.1"/>
    <property type="molecule type" value="Genomic_DNA"/>
</dbReference>
<proteinExistence type="predicted"/>
<accession>A0A379EAC4</accession>
<protein>
    <submittedName>
        <fullName evidence="3">Domain of uncharacterized function (DUF1911)</fullName>
    </submittedName>
</protein>